<keyword evidence="12 17" id="KW-0472">Membrane</keyword>
<evidence type="ECO:0000256" key="14">
    <source>
        <dbReference type="ARBA" id="ARBA00023180"/>
    </source>
</evidence>
<evidence type="ECO:0000256" key="15">
    <source>
        <dbReference type="ARBA" id="ARBA00023303"/>
    </source>
</evidence>
<evidence type="ECO:0000256" key="13">
    <source>
        <dbReference type="ARBA" id="ARBA00023157"/>
    </source>
</evidence>
<comment type="catalytic activity">
    <reaction evidence="16">
        <text>Ca(2+)(in) = Ca(2+)(out)</text>
        <dbReference type="Rhea" id="RHEA:29671"/>
        <dbReference type="ChEBI" id="CHEBI:29108"/>
    </reaction>
</comment>
<evidence type="ECO:0000256" key="9">
    <source>
        <dbReference type="ARBA" id="ARBA00022882"/>
    </source>
</evidence>
<dbReference type="Gene3D" id="1.10.287.70">
    <property type="match status" value="1"/>
</dbReference>
<evidence type="ECO:0000256" key="2">
    <source>
        <dbReference type="ARBA" id="ARBA00022448"/>
    </source>
</evidence>
<dbReference type="GO" id="GO:0005891">
    <property type="term" value="C:voltage-gated calcium channel complex"/>
    <property type="evidence" value="ECO:0007669"/>
    <property type="project" value="TreeGrafter"/>
</dbReference>
<dbReference type="InterPro" id="IPR050599">
    <property type="entry name" value="VDCC_alpha-1_subunit"/>
</dbReference>
<evidence type="ECO:0000256" key="8">
    <source>
        <dbReference type="ARBA" id="ARBA00022837"/>
    </source>
</evidence>
<reference evidence="19" key="1">
    <citation type="submission" date="2025-08" db="UniProtKB">
        <authorList>
            <consortium name="Ensembl"/>
        </authorList>
    </citation>
    <scope>IDENTIFICATION</scope>
</reference>
<feature type="transmembrane region" description="Helical" evidence="17">
    <location>
        <begin position="391"/>
        <end position="409"/>
    </location>
</feature>
<dbReference type="Pfam" id="PF00520">
    <property type="entry name" value="Ion_trans"/>
    <property type="match status" value="2"/>
</dbReference>
<keyword evidence="4" id="KW-0109">Calcium transport</keyword>
<accession>A0A8C7B8P7</accession>
<keyword evidence="8" id="KW-0106">Calcium</keyword>
<keyword evidence="5" id="KW-0107">Calcium channel</keyword>
<evidence type="ECO:0000313" key="19">
    <source>
        <dbReference type="Ensembl" id="ENSNVIP00000016879.1"/>
    </source>
</evidence>
<dbReference type="FunFam" id="1.20.120.350:FF:000011">
    <property type="entry name" value="Voltage-dependent N-type calcium channel subunit alpha"/>
    <property type="match status" value="1"/>
</dbReference>
<keyword evidence="20" id="KW-1185">Reference proteome</keyword>
<dbReference type="FunFam" id="1.10.287.70:FF:000012">
    <property type="entry name" value="Voltage-dependent N-type calcium channel subunit alpha"/>
    <property type="match status" value="1"/>
</dbReference>
<evidence type="ECO:0000313" key="20">
    <source>
        <dbReference type="Proteomes" id="UP000694425"/>
    </source>
</evidence>
<protein>
    <recommendedName>
        <fullName evidence="18">Ion transport domain-containing protein</fullName>
    </recommendedName>
</protein>
<feature type="transmembrane region" description="Helical" evidence="17">
    <location>
        <begin position="67"/>
        <end position="85"/>
    </location>
</feature>
<sequence>MSLTGWPCVLVGGNVDLESQAEGKKEAEADGVVRSGPRPIVPYSSMFCLSPTNLLRRLCHSIVTMRYFEMVILVVIALSSIALAAEDPVRTDSPRNNALKYLDYIFTGVFTFEMVIKMIDLGLLLHPGAYFRDLWNILDFIVVSGALVAFAFSGSKGKDINTIKSLRVLRVLRPLKTIKRLPKLKAVFDCVVNSLKNVLNILVVYMLFMFIFAVIAVQLFKGKFFYCTDESKGLERDCRGQYLDYEKEEVEAQPRQWKKYDFHYDNVLWALLTLFTVSTGEGWPMVLKHSVDATYEEQGPSPGYRMELSIFYVVYFVVFPFFFVNIFVALIIITFQEQGDKVMSECSLEKNERACIDFAISAKPLTRYMPRDKQSFQYKTWTFVVSPPFEYFIMAMIALNTVVLMMKFYDAPYEYELMLKCLNIVFTSMFSMECVLKIIAFGVLNYFRDAWNVFDFVTVLGSITDILVTEIAVSSISCPSSRAPDWFPSGRGSLGVPPGPEC</sequence>
<dbReference type="GO" id="GO:0045202">
    <property type="term" value="C:synapse"/>
    <property type="evidence" value="ECO:0007669"/>
    <property type="project" value="GOC"/>
</dbReference>
<keyword evidence="3" id="KW-0597">Phosphoprotein</keyword>
<dbReference type="GO" id="GO:0098703">
    <property type="term" value="P:calcium ion import across plasma membrane"/>
    <property type="evidence" value="ECO:0007669"/>
    <property type="project" value="TreeGrafter"/>
</dbReference>
<keyword evidence="14" id="KW-0325">Glycoprotein</keyword>
<dbReference type="GO" id="GO:0043025">
    <property type="term" value="C:neuronal cell body"/>
    <property type="evidence" value="ECO:0007669"/>
    <property type="project" value="TreeGrafter"/>
</dbReference>
<keyword evidence="2" id="KW-0813">Transport</keyword>
<evidence type="ECO:0000256" key="7">
    <source>
        <dbReference type="ARBA" id="ARBA00022737"/>
    </source>
</evidence>
<dbReference type="Gene3D" id="1.20.120.350">
    <property type="entry name" value="Voltage-gated potassium channels. Chain C"/>
    <property type="match status" value="2"/>
</dbReference>
<evidence type="ECO:0000256" key="4">
    <source>
        <dbReference type="ARBA" id="ARBA00022568"/>
    </source>
</evidence>
<evidence type="ECO:0000256" key="17">
    <source>
        <dbReference type="SAM" id="Phobius"/>
    </source>
</evidence>
<evidence type="ECO:0000259" key="18">
    <source>
        <dbReference type="Pfam" id="PF00520"/>
    </source>
</evidence>
<dbReference type="GO" id="GO:0007268">
    <property type="term" value="P:chemical synaptic transmission"/>
    <property type="evidence" value="ECO:0007669"/>
    <property type="project" value="TreeGrafter"/>
</dbReference>
<evidence type="ECO:0000256" key="10">
    <source>
        <dbReference type="ARBA" id="ARBA00022989"/>
    </source>
</evidence>
<evidence type="ECO:0000256" key="12">
    <source>
        <dbReference type="ARBA" id="ARBA00023136"/>
    </source>
</evidence>
<feature type="domain" description="Ion transport" evidence="18">
    <location>
        <begin position="387"/>
        <end position="471"/>
    </location>
</feature>
<feature type="transmembrane region" description="Helical" evidence="17">
    <location>
        <begin position="105"/>
        <end position="125"/>
    </location>
</feature>
<feature type="transmembrane region" description="Helical" evidence="17">
    <location>
        <begin position="198"/>
        <end position="220"/>
    </location>
</feature>
<dbReference type="Ensembl" id="ENSNVIT00000019683.1">
    <property type="protein sequence ID" value="ENSNVIP00000016879.1"/>
    <property type="gene ID" value="ENSNVIG00000013207.1"/>
</dbReference>
<feature type="domain" description="Ion transport" evidence="18">
    <location>
        <begin position="66"/>
        <end position="340"/>
    </location>
</feature>
<dbReference type="PANTHER" id="PTHR45628:SF6">
    <property type="entry name" value="VOLTAGE-DEPENDENT N-TYPE CALCIUM CHANNEL SUBUNIT ALPHA-1B"/>
    <property type="match status" value="1"/>
</dbReference>
<evidence type="ECO:0000256" key="5">
    <source>
        <dbReference type="ARBA" id="ARBA00022673"/>
    </source>
</evidence>
<keyword evidence="10 17" id="KW-1133">Transmembrane helix</keyword>
<dbReference type="GO" id="GO:0008331">
    <property type="term" value="F:high voltage-gated calcium channel activity"/>
    <property type="evidence" value="ECO:0007669"/>
    <property type="project" value="TreeGrafter"/>
</dbReference>
<evidence type="ECO:0000256" key="16">
    <source>
        <dbReference type="ARBA" id="ARBA00036634"/>
    </source>
</evidence>
<evidence type="ECO:0000256" key="11">
    <source>
        <dbReference type="ARBA" id="ARBA00023065"/>
    </source>
</evidence>
<dbReference type="InterPro" id="IPR005821">
    <property type="entry name" value="Ion_trans_dom"/>
</dbReference>
<evidence type="ECO:0000256" key="1">
    <source>
        <dbReference type="ARBA" id="ARBA00004141"/>
    </source>
</evidence>
<organism evidence="19 20">
    <name type="scientific">Neovison vison</name>
    <name type="common">American mink</name>
    <name type="synonym">Mustela vison</name>
    <dbReference type="NCBI Taxonomy" id="452646"/>
    <lineage>
        <taxon>Eukaryota</taxon>
        <taxon>Metazoa</taxon>
        <taxon>Chordata</taxon>
        <taxon>Craniata</taxon>
        <taxon>Vertebrata</taxon>
        <taxon>Euteleostomi</taxon>
        <taxon>Mammalia</taxon>
        <taxon>Eutheria</taxon>
        <taxon>Laurasiatheria</taxon>
        <taxon>Carnivora</taxon>
        <taxon>Caniformia</taxon>
        <taxon>Musteloidea</taxon>
        <taxon>Mustelidae</taxon>
        <taxon>Mustelinae</taxon>
        <taxon>Neogale</taxon>
    </lineage>
</organism>
<evidence type="ECO:0000256" key="3">
    <source>
        <dbReference type="ARBA" id="ARBA00022553"/>
    </source>
</evidence>
<feature type="transmembrane region" description="Helical" evidence="17">
    <location>
        <begin position="310"/>
        <end position="335"/>
    </location>
</feature>
<feature type="transmembrane region" description="Helical" evidence="17">
    <location>
        <begin position="421"/>
        <end position="447"/>
    </location>
</feature>
<evidence type="ECO:0000256" key="6">
    <source>
        <dbReference type="ARBA" id="ARBA00022692"/>
    </source>
</evidence>
<comment type="subcellular location">
    <subcellularLocation>
        <location evidence="1">Membrane</location>
        <topology evidence="1">Multi-pass membrane protein</topology>
    </subcellularLocation>
</comment>
<dbReference type="AlphaFoldDB" id="A0A8C7B8P7"/>
<keyword evidence="6 17" id="KW-0812">Transmembrane</keyword>
<keyword evidence="13" id="KW-1015">Disulfide bond</keyword>
<dbReference type="Proteomes" id="UP000694425">
    <property type="component" value="Unplaced"/>
</dbReference>
<name>A0A8C7B8P7_NEOVI</name>
<reference evidence="19" key="2">
    <citation type="submission" date="2025-09" db="UniProtKB">
        <authorList>
            <consortium name="Ensembl"/>
        </authorList>
    </citation>
    <scope>IDENTIFICATION</scope>
</reference>
<proteinExistence type="predicted"/>
<feature type="transmembrane region" description="Helical" evidence="17">
    <location>
        <begin position="137"/>
        <end position="155"/>
    </location>
</feature>
<dbReference type="InterPro" id="IPR027359">
    <property type="entry name" value="Volt_channel_dom_sf"/>
</dbReference>
<dbReference type="SUPFAM" id="SSF81324">
    <property type="entry name" value="Voltage-gated potassium channels"/>
    <property type="match status" value="2"/>
</dbReference>
<keyword evidence="15" id="KW-0407">Ion channel</keyword>
<keyword evidence="9" id="KW-0851">Voltage-gated channel</keyword>
<dbReference type="GeneTree" id="ENSGT00940000155275"/>
<dbReference type="PANTHER" id="PTHR45628">
    <property type="entry name" value="VOLTAGE-DEPENDENT CALCIUM CHANNEL TYPE A SUBUNIT ALPHA-1"/>
    <property type="match status" value="1"/>
</dbReference>
<keyword evidence="7" id="KW-0677">Repeat</keyword>
<keyword evidence="11" id="KW-0406">Ion transport</keyword>
<dbReference type="FunFam" id="1.20.120.350:FF:000013">
    <property type="entry name" value="Voltage-dependent N-type calcium channel subunit alpha"/>
    <property type="match status" value="1"/>
</dbReference>